<reference evidence="2 3" key="1">
    <citation type="journal article" date="2021" name="Int. J. Syst. Evol. Microbiol.">
        <title>Clostridium zeae sp. nov., isolated from corn silage.</title>
        <authorList>
            <person name="Kobayashi H."/>
            <person name="Tanizawa Y."/>
            <person name="Yagura M."/>
            <person name="Sakamoto M."/>
            <person name="Ohkuma M."/>
            <person name="Tohno M."/>
        </authorList>
    </citation>
    <scope>NUCLEOTIDE SEQUENCE [LARGE SCALE GENOMIC DNA]</scope>
    <source>
        <strain evidence="2 3">CSC2</strain>
    </source>
</reference>
<dbReference type="RefSeq" id="WP_206869136.1">
    <property type="nucleotide sequence ID" value="NZ_BMBA01000001.1"/>
</dbReference>
<feature type="coiled-coil region" evidence="1">
    <location>
        <begin position="133"/>
        <end position="160"/>
    </location>
</feature>
<organism evidence="2 3">
    <name type="scientific">Clostridium zeae</name>
    <dbReference type="NCBI Taxonomy" id="2759022"/>
    <lineage>
        <taxon>Bacteria</taxon>
        <taxon>Bacillati</taxon>
        <taxon>Bacillota</taxon>
        <taxon>Clostridia</taxon>
        <taxon>Eubacteriales</taxon>
        <taxon>Clostridiaceae</taxon>
        <taxon>Clostridium</taxon>
    </lineage>
</organism>
<proteinExistence type="predicted"/>
<dbReference type="InterPro" id="IPR009078">
    <property type="entry name" value="Ferritin-like_SF"/>
</dbReference>
<protein>
    <recommendedName>
        <fullName evidence="4">DUF2383 domain-containing protein</fullName>
    </recommendedName>
</protein>
<keyword evidence="1" id="KW-0175">Coiled coil</keyword>
<dbReference type="Gene3D" id="1.20.1260.10">
    <property type="match status" value="1"/>
</dbReference>
<keyword evidence="3" id="KW-1185">Reference proteome</keyword>
<dbReference type="Proteomes" id="UP000663802">
    <property type="component" value="Unassembled WGS sequence"/>
</dbReference>
<dbReference type="EMBL" id="BMBA01000001">
    <property type="protein sequence ID" value="GFZ31037.1"/>
    <property type="molecule type" value="Genomic_DNA"/>
</dbReference>
<name>A0ABQ1E8C5_9CLOT</name>
<gene>
    <name evidence="2" type="ORF">CSC2_15630</name>
</gene>
<comment type="caution">
    <text evidence="2">The sequence shown here is derived from an EMBL/GenBank/DDBJ whole genome shotgun (WGS) entry which is preliminary data.</text>
</comment>
<evidence type="ECO:0008006" key="4">
    <source>
        <dbReference type="Google" id="ProtNLM"/>
    </source>
</evidence>
<evidence type="ECO:0000313" key="2">
    <source>
        <dbReference type="EMBL" id="GFZ31037.1"/>
    </source>
</evidence>
<dbReference type="SUPFAM" id="SSF47240">
    <property type="entry name" value="Ferritin-like"/>
    <property type="match status" value="1"/>
</dbReference>
<evidence type="ECO:0000313" key="3">
    <source>
        <dbReference type="Proteomes" id="UP000663802"/>
    </source>
</evidence>
<evidence type="ECO:0000256" key="1">
    <source>
        <dbReference type="SAM" id="Coils"/>
    </source>
</evidence>
<accession>A0ABQ1E8C5</accession>
<dbReference type="InterPro" id="IPR012347">
    <property type="entry name" value="Ferritin-like"/>
</dbReference>
<sequence>MYTIIDLLEKLIVIEKNSEEGYLILASNEDINERVRILARVFAKKHGRHSERYKEMKSKINGNKEIEIDFFTYDKAAKLIYEFISLKKSNLHCTRTKDVLDIALKFQKEQLSLVLSIRGLLVKSQADIGTENYKILTSIIEEEKQHIKDLENLRNKAIEK</sequence>